<keyword evidence="2" id="KW-1185">Reference proteome</keyword>
<sequence length="144" mass="16210">MKDASYSLRVAYIKSLEGIFFKDGEVFSYDEIADQEEKNYIVVSGQSSSETSFKCGFSGDYMITLNIVCKYPIGSGTKKDSEEISNMVLERVYPSISTTGVVISEDFDIWNTRLVTNRTIVDETGSERVITKVLTFQHSINQIN</sequence>
<evidence type="ECO:0000313" key="1">
    <source>
        <dbReference type="EMBL" id="MFD2597524.1"/>
    </source>
</evidence>
<gene>
    <name evidence="1" type="ORF">ACFSQ3_01065</name>
</gene>
<accession>A0ABW5NHL3</accession>
<protein>
    <recommendedName>
        <fullName evidence="3">DUF3168 domain-containing protein</fullName>
    </recommendedName>
</protein>
<dbReference type="EMBL" id="JBHUMA010000003">
    <property type="protein sequence ID" value="MFD2597524.1"/>
    <property type="molecule type" value="Genomic_DNA"/>
</dbReference>
<proteinExistence type="predicted"/>
<name>A0ABW5NHL3_9SPHI</name>
<evidence type="ECO:0008006" key="3">
    <source>
        <dbReference type="Google" id="ProtNLM"/>
    </source>
</evidence>
<reference evidence="2" key="1">
    <citation type="journal article" date="2019" name="Int. J. Syst. Evol. Microbiol.">
        <title>The Global Catalogue of Microorganisms (GCM) 10K type strain sequencing project: providing services to taxonomists for standard genome sequencing and annotation.</title>
        <authorList>
            <consortium name="The Broad Institute Genomics Platform"/>
            <consortium name="The Broad Institute Genome Sequencing Center for Infectious Disease"/>
            <person name="Wu L."/>
            <person name="Ma J."/>
        </authorList>
    </citation>
    <scope>NUCLEOTIDE SEQUENCE [LARGE SCALE GENOMIC DNA]</scope>
    <source>
        <strain evidence="2">KCTC 42248</strain>
    </source>
</reference>
<dbReference type="Proteomes" id="UP001597393">
    <property type="component" value="Unassembled WGS sequence"/>
</dbReference>
<evidence type="ECO:0000313" key="2">
    <source>
        <dbReference type="Proteomes" id="UP001597393"/>
    </source>
</evidence>
<dbReference type="RefSeq" id="WP_380866737.1">
    <property type="nucleotide sequence ID" value="NZ_JBHUMA010000003.1"/>
</dbReference>
<organism evidence="1 2">
    <name type="scientific">Sphingobacterium corticis</name>
    <dbReference type="NCBI Taxonomy" id="1812823"/>
    <lineage>
        <taxon>Bacteria</taxon>
        <taxon>Pseudomonadati</taxon>
        <taxon>Bacteroidota</taxon>
        <taxon>Sphingobacteriia</taxon>
        <taxon>Sphingobacteriales</taxon>
        <taxon>Sphingobacteriaceae</taxon>
        <taxon>Sphingobacterium</taxon>
    </lineage>
</organism>
<comment type="caution">
    <text evidence="1">The sequence shown here is derived from an EMBL/GenBank/DDBJ whole genome shotgun (WGS) entry which is preliminary data.</text>
</comment>